<keyword evidence="2" id="KW-1185">Reference proteome</keyword>
<protein>
    <submittedName>
        <fullName evidence="1">Uncharacterized protein</fullName>
    </submittedName>
</protein>
<reference evidence="2" key="1">
    <citation type="journal article" date="2010" name="Nat. Biotechnol.">
        <title>Draft genome sequence of the oilseed species Ricinus communis.</title>
        <authorList>
            <person name="Chan A.P."/>
            <person name="Crabtree J."/>
            <person name="Zhao Q."/>
            <person name="Lorenzi H."/>
            <person name="Orvis J."/>
            <person name="Puiu D."/>
            <person name="Melake-Berhan A."/>
            <person name="Jones K.M."/>
            <person name="Redman J."/>
            <person name="Chen G."/>
            <person name="Cahoon E.B."/>
            <person name="Gedil M."/>
            <person name="Stanke M."/>
            <person name="Haas B.J."/>
            <person name="Wortman J.R."/>
            <person name="Fraser-Liggett C.M."/>
            <person name="Ravel J."/>
            <person name="Rabinowicz P.D."/>
        </authorList>
    </citation>
    <scope>NUCLEOTIDE SEQUENCE [LARGE SCALE GENOMIC DNA]</scope>
    <source>
        <strain evidence="2">cv. Hale</strain>
    </source>
</reference>
<proteinExistence type="predicted"/>
<dbReference type="Proteomes" id="UP000008311">
    <property type="component" value="Unassembled WGS sequence"/>
</dbReference>
<gene>
    <name evidence="1" type="ORF">RCOM_1030580</name>
</gene>
<sequence length="58" mass="6431">MIIIQAYSGGFHEPINPNSGTVEAMRGHQPSLLHSQRQNSSSGHCLRDLAPYLAEINW</sequence>
<name>B9RJ29_RICCO</name>
<evidence type="ECO:0000313" key="1">
    <source>
        <dbReference type="EMBL" id="EEF48331.1"/>
    </source>
</evidence>
<evidence type="ECO:0000313" key="2">
    <source>
        <dbReference type="Proteomes" id="UP000008311"/>
    </source>
</evidence>
<accession>B9RJ29</accession>
<dbReference type="AlphaFoldDB" id="B9RJ29"/>
<organism evidence="1 2">
    <name type="scientific">Ricinus communis</name>
    <name type="common">Castor bean</name>
    <dbReference type="NCBI Taxonomy" id="3988"/>
    <lineage>
        <taxon>Eukaryota</taxon>
        <taxon>Viridiplantae</taxon>
        <taxon>Streptophyta</taxon>
        <taxon>Embryophyta</taxon>
        <taxon>Tracheophyta</taxon>
        <taxon>Spermatophyta</taxon>
        <taxon>Magnoliopsida</taxon>
        <taxon>eudicotyledons</taxon>
        <taxon>Gunneridae</taxon>
        <taxon>Pentapetalae</taxon>
        <taxon>rosids</taxon>
        <taxon>fabids</taxon>
        <taxon>Malpighiales</taxon>
        <taxon>Euphorbiaceae</taxon>
        <taxon>Acalyphoideae</taxon>
        <taxon>Acalypheae</taxon>
        <taxon>Ricinus</taxon>
    </lineage>
</organism>
<dbReference type="EMBL" id="EQ973783">
    <property type="protein sequence ID" value="EEF48331.1"/>
    <property type="molecule type" value="Genomic_DNA"/>
</dbReference>
<dbReference type="InParanoid" id="B9RJ29"/>